<keyword evidence="2" id="KW-1185">Reference proteome</keyword>
<sequence length="152" mass="16822">MPDLVSREEVPVRVDFYGFALQDFDDTQVPLLFPEGFEKGPFLTEHQGRLDFTSGGHTHTATLVIEVWNAEPSAPAGEWEECAMAEISCTSGQLEATGVAGGPMPEPIRLSKQGQDWKMRAVSSGRAEVKVQAQHGVPHGVERYVLQFWPRQ</sequence>
<name>A0ABV3BWQ7_9ACTN</name>
<dbReference type="EMBL" id="JBEYXV010000020">
    <property type="protein sequence ID" value="MEU6825448.1"/>
    <property type="molecule type" value="Genomic_DNA"/>
</dbReference>
<accession>A0ABV3BWQ7</accession>
<evidence type="ECO:0000313" key="2">
    <source>
        <dbReference type="Proteomes" id="UP001551176"/>
    </source>
</evidence>
<comment type="caution">
    <text evidence="1">The sequence shown here is derived from an EMBL/GenBank/DDBJ whole genome shotgun (WGS) entry which is preliminary data.</text>
</comment>
<gene>
    <name evidence="1" type="ORF">ABZ921_32935</name>
</gene>
<dbReference type="Proteomes" id="UP001551176">
    <property type="component" value="Unassembled WGS sequence"/>
</dbReference>
<dbReference type="RefSeq" id="WP_359355901.1">
    <property type="nucleotide sequence ID" value="NZ_JBEYXV010000020.1"/>
</dbReference>
<proteinExistence type="predicted"/>
<protein>
    <submittedName>
        <fullName evidence="1">Uncharacterized protein</fullName>
    </submittedName>
</protein>
<organism evidence="1 2">
    <name type="scientific">Streptomyces atriruber</name>
    <dbReference type="NCBI Taxonomy" id="545121"/>
    <lineage>
        <taxon>Bacteria</taxon>
        <taxon>Bacillati</taxon>
        <taxon>Actinomycetota</taxon>
        <taxon>Actinomycetes</taxon>
        <taxon>Kitasatosporales</taxon>
        <taxon>Streptomycetaceae</taxon>
        <taxon>Streptomyces</taxon>
    </lineage>
</organism>
<evidence type="ECO:0000313" key="1">
    <source>
        <dbReference type="EMBL" id="MEU6825448.1"/>
    </source>
</evidence>
<reference evidence="1 2" key="1">
    <citation type="submission" date="2024-06" db="EMBL/GenBank/DDBJ databases">
        <title>The Natural Products Discovery Center: Release of the First 8490 Sequenced Strains for Exploring Actinobacteria Biosynthetic Diversity.</title>
        <authorList>
            <person name="Kalkreuter E."/>
            <person name="Kautsar S.A."/>
            <person name="Yang D."/>
            <person name="Bader C.D."/>
            <person name="Teijaro C.N."/>
            <person name="Fluegel L."/>
            <person name="Davis C.M."/>
            <person name="Simpson J.R."/>
            <person name="Lauterbach L."/>
            <person name="Steele A.D."/>
            <person name="Gui C."/>
            <person name="Meng S."/>
            <person name="Li G."/>
            <person name="Viehrig K."/>
            <person name="Ye F."/>
            <person name="Su P."/>
            <person name="Kiefer A.F."/>
            <person name="Nichols A."/>
            <person name="Cepeda A.J."/>
            <person name="Yan W."/>
            <person name="Fan B."/>
            <person name="Jiang Y."/>
            <person name="Adhikari A."/>
            <person name="Zheng C.-J."/>
            <person name="Schuster L."/>
            <person name="Cowan T.M."/>
            <person name="Smanski M.J."/>
            <person name="Chevrette M.G."/>
            <person name="De Carvalho L.P.S."/>
            <person name="Shen B."/>
        </authorList>
    </citation>
    <scope>NUCLEOTIDE SEQUENCE [LARGE SCALE GENOMIC DNA]</scope>
    <source>
        <strain evidence="1 2">NPDC046838</strain>
    </source>
</reference>